<dbReference type="InterPro" id="IPR002938">
    <property type="entry name" value="FAD-bd"/>
</dbReference>
<dbReference type="SUPFAM" id="SSF141678">
    <property type="entry name" value="MAL13P1.257-like"/>
    <property type="match status" value="2"/>
</dbReference>
<dbReference type="GO" id="GO:0036261">
    <property type="term" value="P:7-methylguanosine cap hypermethylation"/>
    <property type="evidence" value="ECO:0007669"/>
    <property type="project" value="EnsemblFungi"/>
</dbReference>
<evidence type="ECO:0000313" key="8">
    <source>
        <dbReference type="EMBL" id="QRD89639.1"/>
    </source>
</evidence>
<gene>
    <name evidence="8" type="ORF">F9C07_2106039</name>
</gene>
<dbReference type="Proteomes" id="UP000596276">
    <property type="component" value="Chromosome 4"/>
</dbReference>
<feature type="domain" description="Sm" evidence="7">
    <location>
        <begin position="930"/>
        <end position="1003"/>
    </location>
</feature>
<evidence type="ECO:0000256" key="4">
    <source>
        <dbReference type="ARBA" id="ARBA00023002"/>
    </source>
</evidence>
<dbReference type="InterPro" id="IPR047575">
    <property type="entry name" value="Sm"/>
</dbReference>
<evidence type="ECO:0000256" key="3">
    <source>
        <dbReference type="ARBA" id="ARBA00022827"/>
    </source>
</evidence>
<dbReference type="PROSITE" id="PS52002">
    <property type="entry name" value="SM"/>
    <property type="match status" value="1"/>
</dbReference>
<evidence type="ECO:0000256" key="5">
    <source>
        <dbReference type="ARBA" id="ARBA00025892"/>
    </source>
</evidence>
<dbReference type="InterPro" id="IPR012941">
    <property type="entry name" value="Phe_hydrox_C_dim_dom"/>
</dbReference>
<evidence type="ECO:0000256" key="1">
    <source>
        <dbReference type="ARBA" id="ARBA00007801"/>
    </source>
</evidence>
<protein>
    <recommendedName>
        <fullName evidence="6">Sm protein F</fullName>
    </recommendedName>
</protein>
<dbReference type="Gene3D" id="2.30.30.100">
    <property type="match status" value="1"/>
</dbReference>
<evidence type="ECO:0000313" key="9">
    <source>
        <dbReference type="Proteomes" id="UP000596276"/>
    </source>
</evidence>
<dbReference type="GO" id="GO:0005685">
    <property type="term" value="C:U1 snRNP"/>
    <property type="evidence" value="ECO:0007669"/>
    <property type="project" value="EnsemblFungi"/>
</dbReference>
<comment type="similarity">
    <text evidence="1">Belongs to the PheA/TfdB FAD monooxygenase family.</text>
</comment>
<comment type="subunit">
    <text evidence="5">Component of the heptameric LSM1-LSM7 complex, which consists of LSM1, LSM2, LSM3, LSM4, LSM5, LSM6 and LSM7. Component of the heptameric LSM2-LSM8 complex, which consists of LSM2, LSM3, LSM4, LSM5, LSM6, LSM7 and LSM8. The LSm subunits form a seven-membered ring structure with a doughnut shape.</text>
</comment>
<dbReference type="FunFam" id="2.30.30.100:FF:000055">
    <property type="entry name" value="Probable small nuclear ribonucleoprotein F"/>
    <property type="match status" value="1"/>
</dbReference>
<dbReference type="Pfam" id="PF05907">
    <property type="entry name" value="CXXC_Zn-b_euk"/>
    <property type="match status" value="2"/>
</dbReference>
<dbReference type="InterPro" id="IPR001163">
    <property type="entry name" value="Sm_dom_euk/arc"/>
</dbReference>
<organism evidence="8 9">
    <name type="scientific">Aspergillus flavus (strain ATCC 200026 / FGSC A1120 / IAM 13836 / NRRL 3357 / JCM 12722 / SRRC 167)</name>
    <dbReference type="NCBI Taxonomy" id="332952"/>
    <lineage>
        <taxon>Eukaryota</taxon>
        <taxon>Fungi</taxon>
        <taxon>Dikarya</taxon>
        <taxon>Ascomycota</taxon>
        <taxon>Pezizomycotina</taxon>
        <taxon>Eurotiomycetes</taxon>
        <taxon>Eurotiomycetidae</taxon>
        <taxon>Eurotiales</taxon>
        <taxon>Aspergillaceae</taxon>
        <taxon>Aspergillus</taxon>
        <taxon>Aspergillus subgen. Circumdati</taxon>
    </lineage>
</organism>
<dbReference type="InterPro" id="IPR036188">
    <property type="entry name" value="FAD/NAD-bd_sf"/>
</dbReference>
<accession>A0A7U2QYT6</accession>
<dbReference type="SMART" id="SM00651">
    <property type="entry name" value="Sm"/>
    <property type="match status" value="1"/>
</dbReference>
<dbReference type="GO" id="GO:0071014">
    <property type="term" value="C:post-mRNA release spliceosomal complex"/>
    <property type="evidence" value="ECO:0007669"/>
    <property type="project" value="EnsemblFungi"/>
</dbReference>
<dbReference type="Gene3D" id="3.50.50.60">
    <property type="entry name" value="FAD/NAD(P)-binding domain"/>
    <property type="match status" value="1"/>
</dbReference>
<dbReference type="SUPFAM" id="SSF51905">
    <property type="entry name" value="FAD/NAD(P)-binding domain"/>
    <property type="match status" value="1"/>
</dbReference>
<dbReference type="Gene3D" id="3.40.30.20">
    <property type="match status" value="1"/>
</dbReference>
<dbReference type="GO" id="GO:0005687">
    <property type="term" value="C:U4 snRNP"/>
    <property type="evidence" value="ECO:0007669"/>
    <property type="project" value="EnsemblFungi"/>
</dbReference>
<dbReference type="InterPro" id="IPR008584">
    <property type="entry name" value="CXXC_Zn-binding_euk"/>
</dbReference>
<dbReference type="GO" id="GO:0000398">
    <property type="term" value="P:mRNA splicing, via spliceosome"/>
    <property type="evidence" value="ECO:0007669"/>
    <property type="project" value="EnsemblFungi"/>
</dbReference>
<dbReference type="SUPFAM" id="SSF52833">
    <property type="entry name" value="Thioredoxin-like"/>
    <property type="match status" value="1"/>
</dbReference>
<dbReference type="GO" id="GO:0008266">
    <property type="term" value="F:poly(U) RNA binding"/>
    <property type="evidence" value="ECO:0007669"/>
    <property type="project" value="EnsemblFungi"/>
</dbReference>
<dbReference type="PRINTS" id="PR00420">
    <property type="entry name" value="RNGMNOXGNASE"/>
</dbReference>
<dbReference type="GO" id="GO:0016709">
    <property type="term" value="F:oxidoreductase activity, acting on paired donors, with incorporation or reduction of molecular oxygen, NAD(P)H as one donor, and incorporation of one atom of oxygen"/>
    <property type="evidence" value="ECO:0007669"/>
    <property type="project" value="UniProtKB-ARBA"/>
</dbReference>
<dbReference type="PANTHER" id="PTHR43004:SF7">
    <property type="entry name" value="P-HYDROXYBENZOATE-M-HYDROXYLASE"/>
    <property type="match status" value="1"/>
</dbReference>
<evidence type="ECO:0000259" key="7">
    <source>
        <dbReference type="PROSITE" id="PS52002"/>
    </source>
</evidence>
<keyword evidence="2" id="KW-0285">Flavoprotein</keyword>
<dbReference type="InterPro" id="IPR034100">
    <property type="entry name" value="Sm_F"/>
</dbReference>
<dbReference type="SUPFAM" id="SSF54373">
    <property type="entry name" value="FAD-linked reductases, C-terminal domain"/>
    <property type="match status" value="1"/>
</dbReference>
<dbReference type="VEuPathDB" id="FungiDB:F9C07_2106039"/>
<dbReference type="Pfam" id="PF01423">
    <property type="entry name" value="LSM"/>
    <property type="match status" value="1"/>
</dbReference>
<dbReference type="InterPro" id="IPR036249">
    <property type="entry name" value="Thioredoxin-like_sf"/>
</dbReference>
<dbReference type="VEuPathDB" id="FungiDB:AFLA_001995"/>
<dbReference type="GO" id="GO:0005682">
    <property type="term" value="C:U5 snRNP"/>
    <property type="evidence" value="ECO:0007669"/>
    <property type="project" value="EnsemblFungi"/>
</dbReference>
<dbReference type="AlphaFoldDB" id="A0A7U2QYT6"/>
<dbReference type="EMBL" id="CP044618">
    <property type="protein sequence ID" value="QRD89639.1"/>
    <property type="molecule type" value="Genomic_DNA"/>
</dbReference>
<reference evidence="9" key="1">
    <citation type="journal article" date="2021" name="G3 (Bethesda)">
        <title>Chromosome assembled and annotated genome sequence of Aspergillus flavus NRRL 3357.</title>
        <authorList>
            <person name="Skerker J.M."/>
            <person name="Pianalto K.M."/>
            <person name="Mondo S.J."/>
            <person name="Yang K."/>
            <person name="Arkin A.P."/>
            <person name="Keller N.P."/>
            <person name="Grigoriev I.V."/>
            <person name="Louise Glass N.L."/>
        </authorList>
    </citation>
    <scope>NUCLEOTIDE SEQUENCE [LARGE SCALE GENOMIC DNA]</scope>
    <source>
        <strain evidence="9">ATCC 200026 / FGSC A1120 / IAM 13836 / NRRL 3357 / JCM 12722 / SRRC 167</strain>
    </source>
</reference>
<dbReference type="GO" id="GO:0000974">
    <property type="term" value="C:Prp19 complex"/>
    <property type="evidence" value="ECO:0007669"/>
    <property type="project" value="EnsemblFungi"/>
</dbReference>
<dbReference type="InterPro" id="IPR050641">
    <property type="entry name" value="RIFMO-like"/>
</dbReference>
<dbReference type="VEuPathDB" id="FungiDB:AFLA_001996"/>
<dbReference type="PANTHER" id="PTHR43004">
    <property type="entry name" value="TRK SYSTEM POTASSIUM UPTAKE PROTEIN"/>
    <property type="match status" value="1"/>
</dbReference>
<keyword evidence="4" id="KW-0560">Oxidoreductase</keyword>
<dbReference type="VEuPathDB" id="FungiDB:AFLA_001994"/>
<dbReference type="GO" id="GO:0005686">
    <property type="term" value="C:U2 snRNP"/>
    <property type="evidence" value="ECO:0007669"/>
    <property type="project" value="EnsemblFungi"/>
</dbReference>
<keyword evidence="3" id="KW-0274">FAD</keyword>
<dbReference type="Gene3D" id="3.30.9.10">
    <property type="entry name" value="D-Amino Acid Oxidase, subunit A, domain 2"/>
    <property type="match status" value="1"/>
</dbReference>
<keyword evidence="9" id="KW-1185">Reference proteome</keyword>
<dbReference type="Pfam" id="PF01494">
    <property type="entry name" value="FAD_binding_3"/>
    <property type="match status" value="1"/>
</dbReference>
<dbReference type="InterPro" id="IPR010920">
    <property type="entry name" value="LSM_dom_sf"/>
</dbReference>
<name>A0A7U2QYT6_ASPFN</name>
<dbReference type="CDD" id="cd01722">
    <property type="entry name" value="Sm_F"/>
    <property type="match status" value="1"/>
</dbReference>
<sequence>MAQTQEKYDIVIVGAGPVGILLSLCMSRWGYKVKHIDNRPVPTATGRADGIQPRSTEILRNLGLKRQIMAYKPAKVYDVAFWDPLPGEQGIHRTGSWPSCPRFIDTRYPFTTLVHQGKIERVFLDEIEKAGTTVERPWTITGFKNDGLDETYPVEVQLKCLDTNVIQTVRSKYLFSGEGARSFVRQQLGIQIHHKDPISYVWGVMDGVVRTNFPDIETKCTIHSDAGSIMVIPREDNMVRLYVQIASSSDPDFNPRKTATAEEVQEVAKKILKPYWVEWDRVEWYSVYPIGQGISEKYTLDERVFMGGDACHTHSPKAGQGMNTAFHDALNMAWKLHAVESGLADRSILSTYETERKDIAETLLNFDAKYASLFSKRRPTAGEVGSASHATVASGGEEEDEFVKTFKSSCEFTSGYGVAYKPNIFNWDSSHPAKSSLFEVPGVRLAAGRAFTPSTVTRLADANFVHLEQEVPANGAFRIFIFAGKQEKTKKAITDLAANLEKERSFLSVYRRPDIADVSFFERHQPHSKLFTLCLVYAAQKNQVDMEAVPQILRDYHHHIYADDIPDVRVPNAKFAAHEKLGFDPEKGGVVVCRPDSHVACTVQLVEGSGTADALNAYFNAFSTKPLGQDQQQSQLSLLWVHVPGGVCAEDAHRDYIIISLCGSHSPHRLIIKIFINSTRSCKLYQQPDNKMLSLVLSAELTGVTDLRPQDTPEDPYYYTFKVQCTSCRETHPNWVSFNRFVSHVWRISCPRPLEQFLKITLTQAKYKSYRSNMKSLEAAERRTLSGNASFAKSVRSFPTRLALPAANKCDQKTHSASIVAGPNVYEADEKRKGRKVIDIDCRGLEFTDFKADGEWQAKGTESSTPFTAIDLSEGEWYDYDEKAGDEVAIKEITWECDIFGQHEENYLTKDVSLADPDQTSITMSFQPVNPRPFLQTRVGTEMVIRLKWGQTEYKGKLESIDSYMNVLLRDTEEFIDGKNTGTLGLVLIRCNNILWMGSADNVEMTDLGLR</sequence>
<evidence type="ECO:0000256" key="6">
    <source>
        <dbReference type="ARBA" id="ARBA00030144"/>
    </source>
</evidence>
<dbReference type="CDD" id="cd02979">
    <property type="entry name" value="PHOX_C"/>
    <property type="match status" value="1"/>
</dbReference>
<proteinExistence type="inferred from homology"/>
<dbReference type="SUPFAM" id="SSF50182">
    <property type="entry name" value="Sm-like ribonucleoproteins"/>
    <property type="match status" value="1"/>
</dbReference>
<dbReference type="GO" id="GO:1990935">
    <property type="term" value="F:splicing factor binding"/>
    <property type="evidence" value="ECO:0007669"/>
    <property type="project" value="EnsemblFungi"/>
</dbReference>
<dbReference type="GO" id="GO:0071949">
    <property type="term" value="F:FAD binding"/>
    <property type="evidence" value="ECO:0007669"/>
    <property type="project" value="InterPro"/>
</dbReference>
<evidence type="ECO:0000256" key="2">
    <source>
        <dbReference type="ARBA" id="ARBA00022630"/>
    </source>
</evidence>
<dbReference type="InterPro" id="IPR038220">
    <property type="entry name" value="PHOX_C_sf"/>
</dbReference>
<dbReference type="GO" id="GO:0046540">
    <property type="term" value="C:U4/U6 x U5 tri-snRNP complex"/>
    <property type="evidence" value="ECO:0007669"/>
    <property type="project" value="EnsemblFungi"/>
</dbReference>
<dbReference type="Pfam" id="PF07976">
    <property type="entry name" value="Phe_hydrox_dim"/>
    <property type="match status" value="1"/>
</dbReference>